<dbReference type="CDD" id="cd09891">
    <property type="entry name" value="NGN_Bact_1"/>
    <property type="match status" value="1"/>
</dbReference>
<evidence type="ECO:0000256" key="7">
    <source>
        <dbReference type="RuleBase" id="RU000538"/>
    </source>
</evidence>
<keyword evidence="4 5" id="KW-0804">Transcription</keyword>
<evidence type="ECO:0000259" key="10">
    <source>
        <dbReference type="SMART" id="SM00739"/>
    </source>
</evidence>
<protein>
    <recommendedName>
        <fullName evidence="5 6">Transcription termination/antitermination protein NusG</fullName>
    </recommendedName>
</protein>
<dbReference type="FunFam" id="3.30.70.940:FF:000002">
    <property type="entry name" value="Transcription termination/antitermination protein NusG"/>
    <property type="match status" value="1"/>
</dbReference>
<reference evidence="11 12" key="1">
    <citation type="submission" date="2016-06" db="EMBL/GenBank/DDBJ databases">
        <authorList>
            <person name="Olsen C.W."/>
            <person name="Carey S."/>
            <person name="Hinshaw L."/>
            <person name="Karasin A.I."/>
        </authorList>
    </citation>
    <scope>NUCLEOTIDE SEQUENCE [LARGE SCALE GENOMIC DNA]</scope>
    <source>
        <strain evidence="11 12">LZ-22</strain>
    </source>
</reference>
<sequence>MNDNDREGNVADNDEFDPSEVEIDLDAFEDETVGDEPDFDFGFDGDDDDTVADEELSAADIFGVEEPPAEHFLADGGTAEASASAEQDATAEAEDESEAEATDESADAEVTDEVAEDVGQDESTEDEAEASLPAAPISPPRGLDDDFEINLNFDADEVTESPAEPMDFDAEVEIDKAMAELHADLESKFGDWFVVHTYAGMENRVKQNIEQRVTSLNMEDYIYETIVPTETVVEMKNGNKKEVTRVFLPGYVLVRMDLTDESWGCIRHTPAVTGFVGNANDPTPLMLDEVESMLRPGIVAKVAASAQGKGKRPVKKIEVQDYQIGDSIMVIEGPFAGVPGTITEINPNTQRLIATVEFMGRDTPVDLTFPQIEKS</sequence>
<evidence type="ECO:0000256" key="3">
    <source>
        <dbReference type="ARBA" id="ARBA00023015"/>
    </source>
</evidence>
<dbReference type="SMART" id="SM00738">
    <property type="entry name" value="NGN"/>
    <property type="match status" value="1"/>
</dbReference>
<evidence type="ECO:0000256" key="5">
    <source>
        <dbReference type="HAMAP-Rule" id="MF_00948"/>
    </source>
</evidence>
<keyword evidence="3 5" id="KW-0805">Transcription regulation</keyword>
<dbReference type="GO" id="GO:0005840">
    <property type="term" value="C:ribosome"/>
    <property type="evidence" value="ECO:0007669"/>
    <property type="project" value="InterPro"/>
</dbReference>
<organism evidence="11 12">
    <name type="scientific">Raineyella antarctica</name>
    <dbReference type="NCBI Taxonomy" id="1577474"/>
    <lineage>
        <taxon>Bacteria</taxon>
        <taxon>Bacillati</taxon>
        <taxon>Actinomycetota</taxon>
        <taxon>Actinomycetes</taxon>
        <taxon>Propionibacteriales</taxon>
        <taxon>Propionibacteriaceae</taxon>
        <taxon>Raineyella</taxon>
    </lineage>
</organism>
<dbReference type="NCBIfam" id="TIGR00922">
    <property type="entry name" value="nusG"/>
    <property type="match status" value="1"/>
</dbReference>
<feature type="region of interest" description="Disordered" evidence="8">
    <location>
        <begin position="1"/>
        <end position="20"/>
    </location>
</feature>
<dbReference type="SUPFAM" id="SSF82679">
    <property type="entry name" value="N-utilization substance G protein NusG, N-terminal domain"/>
    <property type="match status" value="1"/>
</dbReference>
<dbReference type="InterPro" id="IPR005825">
    <property type="entry name" value="Ribosomal_uL24_CS"/>
</dbReference>
<dbReference type="InterPro" id="IPR001062">
    <property type="entry name" value="Transcrpt_antiterm_NusG"/>
</dbReference>
<dbReference type="SUPFAM" id="SSF50104">
    <property type="entry name" value="Translation proteins SH3-like domain"/>
    <property type="match status" value="1"/>
</dbReference>
<dbReference type="PROSITE" id="PS01108">
    <property type="entry name" value="RIBOSOMAL_L24"/>
    <property type="match status" value="1"/>
</dbReference>
<dbReference type="EMBL" id="FMYF01000013">
    <property type="protein sequence ID" value="SDB98333.1"/>
    <property type="molecule type" value="Genomic_DNA"/>
</dbReference>
<dbReference type="InterPro" id="IPR008991">
    <property type="entry name" value="Translation_prot_SH3-like_sf"/>
</dbReference>
<comment type="function">
    <text evidence="5 7">Participates in transcription elongation, termination and antitermination.</text>
</comment>
<dbReference type="Pfam" id="PF02357">
    <property type="entry name" value="NusG"/>
    <property type="match status" value="1"/>
</dbReference>
<evidence type="ECO:0000256" key="6">
    <source>
        <dbReference type="NCBIfam" id="TIGR00922"/>
    </source>
</evidence>
<dbReference type="Proteomes" id="UP000199086">
    <property type="component" value="Unassembled WGS sequence"/>
</dbReference>
<dbReference type="SMART" id="SM00739">
    <property type="entry name" value="KOW"/>
    <property type="match status" value="1"/>
</dbReference>
<dbReference type="Pfam" id="PF00467">
    <property type="entry name" value="KOW"/>
    <property type="match status" value="1"/>
</dbReference>
<evidence type="ECO:0000256" key="2">
    <source>
        <dbReference type="ARBA" id="ARBA00022814"/>
    </source>
</evidence>
<dbReference type="PRINTS" id="PR00338">
    <property type="entry name" value="NUSGTNSCPFCT"/>
</dbReference>
<dbReference type="GO" id="GO:0006354">
    <property type="term" value="P:DNA-templated transcription elongation"/>
    <property type="evidence" value="ECO:0007669"/>
    <property type="project" value="UniProtKB-UniRule"/>
</dbReference>
<dbReference type="GO" id="GO:0031564">
    <property type="term" value="P:transcription antitermination"/>
    <property type="evidence" value="ECO:0007669"/>
    <property type="project" value="UniProtKB-UniRule"/>
</dbReference>
<feature type="region of interest" description="Disordered" evidence="8">
    <location>
        <begin position="62"/>
        <end position="147"/>
    </location>
</feature>
<comment type="similarity">
    <text evidence="5 7">Belongs to the NusG family.</text>
</comment>
<dbReference type="STRING" id="1577474.GA0111570_11312"/>
<dbReference type="InterPro" id="IPR036735">
    <property type="entry name" value="NGN_dom_sf"/>
</dbReference>
<keyword evidence="1 5" id="KW-0806">Transcription termination</keyword>
<dbReference type="CDD" id="cd06091">
    <property type="entry name" value="KOW_NusG"/>
    <property type="match status" value="1"/>
</dbReference>
<proteinExistence type="inferred from homology"/>
<dbReference type="PANTHER" id="PTHR30265">
    <property type="entry name" value="RHO-INTERACTING TRANSCRIPTION TERMINATION FACTOR NUSG"/>
    <property type="match status" value="1"/>
</dbReference>
<dbReference type="Gene3D" id="2.30.30.30">
    <property type="match status" value="1"/>
</dbReference>
<evidence type="ECO:0000256" key="1">
    <source>
        <dbReference type="ARBA" id="ARBA00022472"/>
    </source>
</evidence>
<evidence type="ECO:0000256" key="8">
    <source>
        <dbReference type="SAM" id="MobiDB-lite"/>
    </source>
</evidence>
<dbReference type="InterPro" id="IPR014722">
    <property type="entry name" value="Rib_uL2_dom2"/>
</dbReference>
<gene>
    <name evidence="5" type="primary">nusG</name>
    <name evidence="11" type="ORF">GA0111570_11312</name>
</gene>
<dbReference type="GO" id="GO:0032784">
    <property type="term" value="P:regulation of DNA-templated transcription elongation"/>
    <property type="evidence" value="ECO:0007669"/>
    <property type="project" value="InterPro"/>
</dbReference>
<dbReference type="HAMAP" id="MF_00948">
    <property type="entry name" value="NusG"/>
    <property type="match status" value="1"/>
</dbReference>
<dbReference type="OrthoDB" id="9809075at2"/>
<evidence type="ECO:0000259" key="9">
    <source>
        <dbReference type="SMART" id="SM00738"/>
    </source>
</evidence>
<dbReference type="GO" id="GO:0003735">
    <property type="term" value="F:structural constituent of ribosome"/>
    <property type="evidence" value="ECO:0007669"/>
    <property type="project" value="InterPro"/>
</dbReference>
<dbReference type="GO" id="GO:0005829">
    <property type="term" value="C:cytosol"/>
    <property type="evidence" value="ECO:0007669"/>
    <property type="project" value="TreeGrafter"/>
</dbReference>
<dbReference type="GO" id="GO:0006353">
    <property type="term" value="P:DNA-templated transcription termination"/>
    <property type="evidence" value="ECO:0007669"/>
    <property type="project" value="UniProtKB-UniRule"/>
</dbReference>
<feature type="domain" description="KOW" evidence="10">
    <location>
        <begin position="321"/>
        <end position="348"/>
    </location>
</feature>
<accession>A0A1G6HW11</accession>
<dbReference type="InterPro" id="IPR006645">
    <property type="entry name" value="NGN-like_dom"/>
</dbReference>
<evidence type="ECO:0000256" key="4">
    <source>
        <dbReference type="ARBA" id="ARBA00023163"/>
    </source>
</evidence>
<feature type="compositionally biased region" description="Acidic residues" evidence="8">
    <location>
        <begin position="89"/>
        <end position="129"/>
    </location>
</feature>
<dbReference type="PANTHER" id="PTHR30265:SF2">
    <property type="entry name" value="TRANSCRIPTION TERMINATION_ANTITERMINATION PROTEIN NUSG"/>
    <property type="match status" value="1"/>
</dbReference>
<dbReference type="AlphaFoldDB" id="A0A1G6HW11"/>
<dbReference type="GO" id="GO:0006412">
    <property type="term" value="P:translation"/>
    <property type="evidence" value="ECO:0007669"/>
    <property type="project" value="InterPro"/>
</dbReference>
<feature type="domain" description="NusG-like N-terminal" evidence="9">
    <location>
        <begin position="189"/>
        <end position="297"/>
    </location>
</feature>
<keyword evidence="12" id="KW-1185">Reference proteome</keyword>
<dbReference type="InterPro" id="IPR043425">
    <property type="entry name" value="NusG-like"/>
</dbReference>
<dbReference type="Gene3D" id="3.30.70.940">
    <property type="entry name" value="NusG, N-terminal domain"/>
    <property type="match status" value="1"/>
</dbReference>
<feature type="compositionally biased region" description="Low complexity" evidence="8">
    <location>
        <begin position="78"/>
        <end position="88"/>
    </location>
</feature>
<keyword evidence="2 5" id="KW-0889">Transcription antitermination</keyword>
<name>A0A1G6HW11_9ACTN</name>
<dbReference type="InterPro" id="IPR005824">
    <property type="entry name" value="KOW"/>
</dbReference>
<evidence type="ECO:0000313" key="11">
    <source>
        <dbReference type="EMBL" id="SDB98333.1"/>
    </source>
</evidence>
<dbReference type="InterPro" id="IPR047050">
    <property type="entry name" value="NGN"/>
</dbReference>
<evidence type="ECO:0000313" key="12">
    <source>
        <dbReference type="Proteomes" id="UP000199086"/>
    </source>
</evidence>